<feature type="transmembrane region" description="Helical" evidence="5">
    <location>
        <begin position="102"/>
        <end position="119"/>
    </location>
</feature>
<dbReference type="InterPro" id="IPR020846">
    <property type="entry name" value="MFS_dom"/>
</dbReference>
<keyword evidence="8" id="KW-1185">Reference proteome</keyword>
<sequence length="444" mass="45198">MGSTPPASHQLHDCYGRAYRVGPSAELLTGHPRGAQLAFAAVAMAAAGVLQYGFGALVPSLSDLHGWSGTATLWLLAVWTAAQALVGLPVARLRERGTAGPVPLVVLGGFCCLLAPAALGRTPGYLGALLGFSVLGGTGAGLVYAVATSTAAKWFPDRSAVRVSLATGAFAWGAVPFTALAVPMATPDTVRVLLDSTAVLSACLVIAAGLLLRDPPPRWWPPHVDPRVWALRRSRGALPAVRDHSPGQAVRAGAPLLAAVLCCASAVTLFTVATFVPFARDLGLGVPVLTTAAVLLVAANGAARAVVLRVSERIGRTRTLGAALTVLALSQLCLAVGGGSANAAPLLAGAVLAGAGGACYPLVASVVRDYFGDTRHAEIHALVYSAKAVGGLVGIGVGATLAPTWGYPVLFLVTSLLALVSAGLSRGLRQPGRMVPPWTTQRVR</sequence>
<evidence type="ECO:0000256" key="4">
    <source>
        <dbReference type="ARBA" id="ARBA00023136"/>
    </source>
</evidence>
<feature type="domain" description="Major facilitator superfamily (MFS) profile" evidence="6">
    <location>
        <begin position="251"/>
        <end position="444"/>
    </location>
</feature>
<dbReference type="InterPro" id="IPR050327">
    <property type="entry name" value="Proton-linked_MCT"/>
</dbReference>
<keyword evidence="2 5" id="KW-0812">Transmembrane</keyword>
<evidence type="ECO:0000313" key="7">
    <source>
        <dbReference type="EMBL" id="MBP2478766.1"/>
    </source>
</evidence>
<gene>
    <name evidence="7" type="ORF">JOF53_007638</name>
</gene>
<feature type="transmembrane region" description="Helical" evidence="5">
    <location>
        <begin position="256"/>
        <end position="278"/>
    </location>
</feature>
<dbReference type="PANTHER" id="PTHR11360:SF304">
    <property type="entry name" value="MFS DOMAIN-CONTAINING PROTEIN"/>
    <property type="match status" value="1"/>
</dbReference>
<evidence type="ECO:0000313" key="8">
    <source>
        <dbReference type="Proteomes" id="UP001519363"/>
    </source>
</evidence>
<evidence type="ECO:0000259" key="6">
    <source>
        <dbReference type="PROSITE" id="PS50850"/>
    </source>
</evidence>
<dbReference type="RefSeq" id="WP_086782523.1">
    <property type="nucleotide sequence ID" value="NZ_JAGIOO010000001.1"/>
</dbReference>
<dbReference type="EMBL" id="JAGIOO010000001">
    <property type="protein sequence ID" value="MBP2478766.1"/>
    <property type="molecule type" value="Genomic_DNA"/>
</dbReference>
<proteinExistence type="predicted"/>
<feature type="transmembrane region" description="Helical" evidence="5">
    <location>
        <begin position="71"/>
        <end position="90"/>
    </location>
</feature>
<feature type="transmembrane region" description="Helical" evidence="5">
    <location>
        <begin position="379"/>
        <end position="399"/>
    </location>
</feature>
<dbReference type="PANTHER" id="PTHR11360">
    <property type="entry name" value="MONOCARBOXYLATE TRANSPORTER"/>
    <property type="match status" value="1"/>
</dbReference>
<feature type="transmembrane region" description="Helical" evidence="5">
    <location>
        <begin position="405"/>
        <end position="424"/>
    </location>
</feature>
<feature type="transmembrane region" description="Helical" evidence="5">
    <location>
        <begin position="159"/>
        <end position="180"/>
    </location>
</feature>
<keyword evidence="3 5" id="KW-1133">Transmembrane helix</keyword>
<comment type="caution">
    <text evidence="7">The sequence shown here is derived from an EMBL/GenBank/DDBJ whole genome shotgun (WGS) entry which is preliminary data.</text>
</comment>
<organism evidence="7 8">
    <name type="scientific">Crossiella equi</name>
    <dbReference type="NCBI Taxonomy" id="130796"/>
    <lineage>
        <taxon>Bacteria</taxon>
        <taxon>Bacillati</taxon>
        <taxon>Actinomycetota</taxon>
        <taxon>Actinomycetes</taxon>
        <taxon>Pseudonocardiales</taxon>
        <taxon>Pseudonocardiaceae</taxon>
        <taxon>Crossiella</taxon>
    </lineage>
</organism>
<protein>
    <submittedName>
        <fullName evidence="7">MFS family permease</fullName>
    </submittedName>
</protein>
<dbReference type="SUPFAM" id="SSF103473">
    <property type="entry name" value="MFS general substrate transporter"/>
    <property type="match status" value="1"/>
</dbReference>
<dbReference type="Gene3D" id="1.20.1250.20">
    <property type="entry name" value="MFS general substrate transporter like domains"/>
    <property type="match status" value="2"/>
</dbReference>
<dbReference type="InterPro" id="IPR036259">
    <property type="entry name" value="MFS_trans_sf"/>
</dbReference>
<feature type="transmembrane region" description="Helical" evidence="5">
    <location>
        <begin position="319"/>
        <end position="340"/>
    </location>
</feature>
<comment type="subcellular location">
    <subcellularLocation>
        <location evidence="1">Cell membrane</location>
        <topology evidence="1">Multi-pass membrane protein</topology>
    </subcellularLocation>
</comment>
<keyword evidence="4 5" id="KW-0472">Membrane</keyword>
<evidence type="ECO:0000256" key="5">
    <source>
        <dbReference type="SAM" id="Phobius"/>
    </source>
</evidence>
<evidence type="ECO:0000256" key="2">
    <source>
        <dbReference type="ARBA" id="ARBA00022692"/>
    </source>
</evidence>
<feature type="transmembrane region" description="Helical" evidence="5">
    <location>
        <begin position="346"/>
        <end position="367"/>
    </location>
</feature>
<dbReference type="InterPro" id="IPR011701">
    <property type="entry name" value="MFS"/>
</dbReference>
<evidence type="ECO:0000256" key="3">
    <source>
        <dbReference type="ARBA" id="ARBA00022989"/>
    </source>
</evidence>
<dbReference type="Proteomes" id="UP001519363">
    <property type="component" value="Unassembled WGS sequence"/>
</dbReference>
<dbReference type="PROSITE" id="PS50850">
    <property type="entry name" value="MFS"/>
    <property type="match status" value="1"/>
</dbReference>
<dbReference type="Pfam" id="PF07690">
    <property type="entry name" value="MFS_1"/>
    <property type="match status" value="1"/>
</dbReference>
<feature type="transmembrane region" description="Helical" evidence="5">
    <location>
        <begin position="284"/>
        <end position="307"/>
    </location>
</feature>
<evidence type="ECO:0000256" key="1">
    <source>
        <dbReference type="ARBA" id="ARBA00004651"/>
    </source>
</evidence>
<reference evidence="7 8" key="1">
    <citation type="submission" date="2021-03" db="EMBL/GenBank/DDBJ databases">
        <title>Sequencing the genomes of 1000 actinobacteria strains.</title>
        <authorList>
            <person name="Klenk H.-P."/>
        </authorList>
    </citation>
    <scope>NUCLEOTIDE SEQUENCE [LARGE SCALE GENOMIC DNA]</scope>
    <source>
        <strain evidence="7 8">DSM 44580</strain>
    </source>
</reference>
<accession>A0ABS5AQC4</accession>
<feature type="transmembrane region" description="Helical" evidence="5">
    <location>
        <begin position="192"/>
        <end position="212"/>
    </location>
</feature>
<feature type="transmembrane region" description="Helical" evidence="5">
    <location>
        <begin position="37"/>
        <end position="59"/>
    </location>
</feature>
<feature type="transmembrane region" description="Helical" evidence="5">
    <location>
        <begin position="125"/>
        <end position="147"/>
    </location>
</feature>
<name>A0ABS5AQC4_9PSEU</name>